<dbReference type="RefSeq" id="WP_008275595.1">
    <property type="nucleotide sequence ID" value="NZ_AAXW01000014.1"/>
</dbReference>
<keyword evidence="2" id="KW-1185">Reference proteome</keyword>
<organism evidence="1 2">
    <name type="scientific">Crocosphaera chwakensis CCY0110</name>
    <dbReference type="NCBI Taxonomy" id="391612"/>
    <lineage>
        <taxon>Bacteria</taxon>
        <taxon>Bacillati</taxon>
        <taxon>Cyanobacteriota</taxon>
        <taxon>Cyanophyceae</taxon>
        <taxon>Oscillatoriophycideae</taxon>
        <taxon>Chroococcales</taxon>
        <taxon>Aphanothecaceae</taxon>
        <taxon>Crocosphaera</taxon>
        <taxon>Crocosphaera chwakensis</taxon>
    </lineage>
</organism>
<comment type="caution">
    <text evidence="1">The sequence shown here is derived from an EMBL/GenBank/DDBJ whole genome shotgun (WGS) entry which is preliminary data.</text>
</comment>
<dbReference type="AlphaFoldDB" id="A3IQC9"/>
<dbReference type="OrthoDB" id="5632076at2"/>
<dbReference type="InterPro" id="IPR002110">
    <property type="entry name" value="Ankyrin_rpt"/>
</dbReference>
<name>A3IQC9_9CHRO</name>
<dbReference type="InterPro" id="IPR036770">
    <property type="entry name" value="Ankyrin_rpt-contain_sf"/>
</dbReference>
<sequence length="77" mass="8827">MNVHNKLANLFDLIERGNVNLIRELINSEYDINARIADGLTPIMLAANLGSLDIVKYYWNQMLILILKIITEIQLCL</sequence>
<protein>
    <submittedName>
        <fullName evidence="1">Uncharacterized protein</fullName>
    </submittedName>
</protein>
<dbReference type="Proteomes" id="UP000003781">
    <property type="component" value="Unassembled WGS sequence"/>
</dbReference>
<dbReference type="Pfam" id="PF12796">
    <property type="entry name" value="Ank_2"/>
    <property type="match status" value="1"/>
</dbReference>
<gene>
    <name evidence="1" type="ORF">CY0110_05847</name>
</gene>
<proteinExistence type="predicted"/>
<evidence type="ECO:0000313" key="2">
    <source>
        <dbReference type="Proteomes" id="UP000003781"/>
    </source>
</evidence>
<dbReference type="EMBL" id="AAXW01000014">
    <property type="protein sequence ID" value="EAZ91469.1"/>
    <property type="molecule type" value="Genomic_DNA"/>
</dbReference>
<dbReference type="SUPFAM" id="SSF48403">
    <property type="entry name" value="Ankyrin repeat"/>
    <property type="match status" value="1"/>
</dbReference>
<dbReference type="Gene3D" id="1.25.40.20">
    <property type="entry name" value="Ankyrin repeat-containing domain"/>
    <property type="match status" value="1"/>
</dbReference>
<reference evidence="1 2" key="1">
    <citation type="submission" date="2007-03" db="EMBL/GenBank/DDBJ databases">
        <authorList>
            <person name="Stal L."/>
            <person name="Ferriera S."/>
            <person name="Johnson J."/>
            <person name="Kravitz S."/>
            <person name="Beeson K."/>
            <person name="Sutton G."/>
            <person name="Rogers Y.-H."/>
            <person name="Friedman R."/>
            <person name="Frazier M."/>
            <person name="Venter J.C."/>
        </authorList>
    </citation>
    <scope>NUCLEOTIDE SEQUENCE [LARGE SCALE GENOMIC DNA]</scope>
    <source>
        <strain evidence="1 2">CCY0110</strain>
    </source>
</reference>
<accession>A3IQC9</accession>
<evidence type="ECO:0000313" key="1">
    <source>
        <dbReference type="EMBL" id="EAZ91469.1"/>
    </source>
</evidence>